<feature type="coiled-coil region" evidence="1">
    <location>
        <begin position="68"/>
        <end position="123"/>
    </location>
</feature>
<protein>
    <submittedName>
        <fullName evidence="3">Uncharacterized protein</fullName>
    </submittedName>
</protein>
<evidence type="ECO:0000256" key="1">
    <source>
        <dbReference type="SAM" id="Coils"/>
    </source>
</evidence>
<keyword evidence="1" id="KW-0175">Coiled coil</keyword>
<dbReference type="AlphaFoldDB" id="A0A7S3XPQ5"/>
<dbReference type="EMBL" id="HBIU01015685">
    <property type="protein sequence ID" value="CAE0628630.1"/>
    <property type="molecule type" value="Transcribed_RNA"/>
</dbReference>
<reference evidence="3" key="1">
    <citation type="submission" date="2021-01" db="EMBL/GenBank/DDBJ databases">
        <authorList>
            <person name="Corre E."/>
            <person name="Pelletier E."/>
            <person name="Niang G."/>
            <person name="Scheremetjew M."/>
            <person name="Finn R."/>
            <person name="Kale V."/>
            <person name="Holt S."/>
            <person name="Cochrane G."/>
            <person name="Meng A."/>
            <person name="Brown T."/>
            <person name="Cohen L."/>
        </authorList>
    </citation>
    <scope>NUCLEOTIDE SEQUENCE</scope>
    <source>
        <strain evidence="3">CCMP3107</strain>
    </source>
</reference>
<proteinExistence type="predicted"/>
<accession>A0A7S3XPQ5</accession>
<feature type="coiled-coil region" evidence="1">
    <location>
        <begin position="156"/>
        <end position="201"/>
    </location>
</feature>
<sequence length="690" mass="76745">MALNLQAPVGDPGAAVNAASAGASKFKVANTLEKGLTEDQIQALQAGESLYTAKNINDQLQEKEDFLRAEFEDRCEEFREEIKILDEEKKAAEAEVREMRVKMAELEQELTDTKLETEALAKKLEGENKGTNLAAQKMANDVGTLRMEFEVATIALEKSRKDQEELQEKVKKAEKYAKKLKKELKAEKEKEEGALKHGLERARAAATMLIQLSRSAALIHAACAHARRPTSDKNRTVEVIKVDKIMRTVRHGEEDANASAAKLDDVITMLGEQPVASLVEYAEEMSAQTEAHVLAEVNALITGAQKDEDKMRKEFEETSKQFESKIAKLDKAIADKIKEMESYKKNALAEAATLREKMEMFKKQNADLENAASASATQLLMVEELKKKTMANKKELFQKTNKIAELEKNLATLTSEHNETEEDLNRTQQELERTAADRDRLTGELAAARGEAADFRARHASTGAQLTDLIEAERHRLATNVSVACEVKPNHFTIDKQIQTEFVTPEMTLRQVNHFQTYPSKGAGGAPFVKPMVKNAEPPLWALRSEFNATKPGYTSSLDRGARPWTDGSMLGSMINRRNPNQESAVSHFFNDNTMSNWQSVPSSKQQKRPYTQGAAYPLVDSNHRNKLFPVQGCTMQIPGKKPIRHSESASSLLGDRSTATDVRLSEADGHAERRGSHDLRVGSSILPSL</sequence>
<name>A0A7S3XPQ5_HETAK</name>
<evidence type="ECO:0000256" key="2">
    <source>
        <dbReference type="SAM" id="MobiDB-lite"/>
    </source>
</evidence>
<feature type="coiled-coil region" evidence="1">
    <location>
        <begin position="396"/>
        <end position="458"/>
    </location>
</feature>
<feature type="region of interest" description="Disordered" evidence="2">
    <location>
        <begin position="667"/>
        <end position="690"/>
    </location>
</feature>
<evidence type="ECO:0000313" key="3">
    <source>
        <dbReference type="EMBL" id="CAE0628630.1"/>
    </source>
</evidence>
<feature type="coiled-coil region" evidence="1">
    <location>
        <begin position="312"/>
        <end position="371"/>
    </location>
</feature>
<feature type="compositionally biased region" description="Basic and acidic residues" evidence="2">
    <location>
        <begin position="667"/>
        <end position="681"/>
    </location>
</feature>
<organism evidence="3">
    <name type="scientific">Heterosigma akashiwo</name>
    <name type="common">Chromophytic alga</name>
    <name type="synonym">Heterosigma carterae</name>
    <dbReference type="NCBI Taxonomy" id="2829"/>
    <lineage>
        <taxon>Eukaryota</taxon>
        <taxon>Sar</taxon>
        <taxon>Stramenopiles</taxon>
        <taxon>Ochrophyta</taxon>
        <taxon>Raphidophyceae</taxon>
        <taxon>Chattonellales</taxon>
        <taxon>Chattonellaceae</taxon>
        <taxon>Heterosigma</taxon>
    </lineage>
</organism>
<feature type="region of interest" description="Disordered" evidence="2">
    <location>
        <begin position="640"/>
        <end position="659"/>
    </location>
</feature>
<gene>
    <name evidence="3" type="ORF">HAKA00212_LOCUS7312</name>
</gene>